<protein>
    <submittedName>
        <fullName evidence="5">T9SS C-terminal target domain-containing protein</fullName>
    </submittedName>
</protein>
<feature type="domain" description="Secretion system C-terminal sorting" evidence="4">
    <location>
        <begin position="196"/>
        <end position="260"/>
    </location>
</feature>
<gene>
    <name evidence="5" type="ORF">EIB73_03720</name>
</gene>
<accession>A0A3G8XIU5</accession>
<feature type="signal peptide" evidence="2">
    <location>
        <begin position="1"/>
        <end position="18"/>
    </location>
</feature>
<dbReference type="Pfam" id="PF18962">
    <property type="entry name" value="Por_Secre_tail"/>
    <property type="match status" value="1"/>
</dbReference>
<evidence type="ECO:0000259" key="3">
    <source>
        <dbReference type="Pfam" id="PF07675"/>
    </source>
</evidence>
<reference evidence="6" key="1">
    <citation type="submission" date="2018-11" db="EMBL/GenBank/DDBJ databases">
        <title>Proposal to divide the Flavobacteriaceae and reorganize its genera based on Amino Acid Identity values calculated from whole genome sequences.</title>
        <authorList>
            <person name="Nicholson A.C."/>
            <person name="Gulvik C.A."/>
            <person name="Whitney A.M."/>
            <person name="Humrighouse B.W."/>
            <person name="Bell M."/>
            <person name="Holmes B."/>
            <person name="Steigerwalt A.G."/>
            <person name="Villarma A."/>
            <person name="Sheth M."/>
            <person name="Batra D."/>
            <person name="Pryor J."/>
            <person name="Bernardet J.-F."/>
            <person name="Hugo C."/>
            <person name="Kampfer P."/>
            <person name="Newman J.D."/>
            <person name="McQuiston J.R."/>
        </authorList>
    </citation>
    <scope>NUCLEOTIDE SEQUENCE [LARGE SCALE GENOMIC DNA]</scope>
    <source>
        <strain evidence="6">G0081</strain>
    </source>
</reference>
<proteinExistence type="predicted"/>
<feature type="domain" description="Cleaved adhesin" evidence="3">
    <location>
        <begin position="29"/>
        <end position="177"/>
    </location>
</feature>
<evidence type="ECO:0000313" key="6">
    <source>
        <dbReference type="Proteomes" id="UP000270185"/>
    </source>
</evidence>
<evidence type="ECO:0000256" key="2">
    <source>
        <dbReference type="SAM" id="SignalP"/>
    </source>
</evidence>
<dbReference type="EMBL" id="CP034159">
    <property type="protein sequence ID" value="AZI32343.1"/>
    <property type="molecule type" value="Genomic_DNA"/>
</dbReference>
<dbReference type="InterPro" id="IPR026444">
    <property type="entry name" value="Secre_tail"/>
</dbReference>
<dbReference type="RefSeq" id="WP_125022753.1">
    <property type="nucleotide sequence ID" value="NZ_CP034159.1"/>
</dbReference>
<evidence type="ECO:0000256" key="1">
    <source>
        <dbReference type="ARBA" id="ARBA00022729"/>
    </source>
</evidence>
<dbReference type="NCBIfam" id="NF038128">
    <property type="entry name" value="choice_anch_J"/>
    <property type="match status" value="1"/>
</dbReference>
<dbReference type="KEGG" id="ccas:EIB73_03720"/>
<dbReference type="AlphaFoldDB" id="A0A3G8XIU5"/>
<sequence length="262" mass="28094">MRKFLLIGAVALASFINAQTTVFSADFESAAGWGVIDRDGDGQQFGIFNLTTPLNGFPIGKSAGSRSWSSALGALTPDNLLLSPDIVLPNTGTLKLSLLVGATDVNFYEEHYAVYALPTGTVFTGTETALIEETLTSATAKTVTVDLTGYAGQTVKLFFRHFNCTDQNTFLFDDVLVTQTIGMGTANNSTKASVSLYPNPTSDFLNFSGKVTSVQIFDASGRTVSSSKVSNNQVNVTNLEKGVYIVKFETENGTQTEKFIKK</sequence>
<organism evidence="5 6">
    <name type="scientific">Kaistella carnis</name>
    <dbReference type="NCBI Taxonomy" id="1241979"/>
    <lineage>
        <taxon>Bacteria</taxon>
        <taxon>Pseudomonadati</taxon>
        <taxon>Bacteroidota</taxon>
        <taxon>Flavobacteriia</taxon>
        <taxon>Flavobacteriales</taxon>
        <taxon>Weeksellaceae</taxon>
        <taxon>Chryseobacterium group</taxon>
        <taxon>Kaistella</taxon>
    </lineage>
</organism>
<keyword evidence="1 2" id="KW-0732">Signal</keyword>
<keyword evidence="6" id="KW-1185">Reference proteome</keyword>
<name>A0A3G8XIU5_9FLAO</name>
<evidence type="ECO:0000313" key="5">
    <source>
        <dbReference type="EMBL" id="AZI32343.1"/>
    </source>
</evidence>
<dbReference type="Proteomes" id="UP000270185">
    <property type="component" value="Chromosome"/>
</dbReference>
<dbReference type="OrthoDB" id="957862at2"/>
<feature type="chain" id="PRO_5018275662" evidence="2">
    <location>
        <begin position="19"/>
        <end position="262"/>
    </location>
</feature>
<dbReference type="Gene3D" id="2.60.120.200">
    <property type="match status" value="1"/>
</dbReference>
<evidence type="ECO:0000259" key="4">
    <source>
        <dbReference type="Pfam" id="PF18962"/>
    </source>
</evidence>
<dbReference type="NCBIfam" id="TIGR04183">
    <property type="entry name" value="Por_Secre_tail"/>
    <property type="match status" value="1"/>
</dbReference>
<dbReference type="InterPro" id="IPR011628">
    <property type="entry name" value="Cleaved_adhesin"/>
</dbReference>
<dbReference type="Pfam" id="PF07675">
    <property type="entry name" value="Cleaved_Adhesin"/>
    <property type="match status" value="1"/>
</dbReference>